<evidence type="ECO:0000313" key="2">
    <source>
        <dbReference type="Proteomes" id="UP000646548"/>
    </source>
</evidence>
<protein>
    <submittedName>
        <fullName evidence="1">Arginyl-tRNA--protein transferase 1</fullName>
    </submittedName>
</protein>
<evidence type="ECO:0000313" key="1">
    <source>
        <dbReference type="EMBL" id="KAF6725582.1"/>
    </source>
</evidence>
<name>A0A834FC91_ORYME</name>
<dbReference type="GO" id="GO:0016740">
    <property type="term" value="F:transferase activity"/>
    <property type="evidence" value="ECO:0007669"/>
    <property type="project" value="UniProtKB-KW"/>
</dbReference>
<keyword evidence="1" id="KW-0808">Transferase</keyword>
<reference evidence="1" key="1">
    <citation type="journal article" name="BMC Genomics">
        <title>Long-read sequencing and de novo genome assembly of marine medaka (Oryzias melastigma).</title>
        <authorList>
            <person name="Liang P."/>
            <person name="Saqib H.S.A."/>
            <person name="Ni X."/>
            <person name="Shen Y."/>
        </authorList>
    </citation>
    <scope>NUCLEOTIDE SEQUENCE</scope>
    <source>
        <strain evidence="1">Bigg-433</strain>
    </source>
</reference>
<sequence length="96" mass="10781">MALLCQVTQGLKKTRPMFMEVEVSTPAPVAFMTCFCPGDNRALKDVGRALVLHRRTVMPYVTYSGKRKGASDEKEVQQYASLVGQHCAERILLYRS</sequence>
<gene>
    <name evidence="1" type="ORF">FQA47_022765</name>
</gene>
<proteinExistence type="predicted"/>
<dbReference type="EMBL" id="WKFB01000356">
    <property type="protein sequence ID" value="KAF6725582.1"/>
    <property type="molecule type" value="Genomic_DNA"/>
</dbReference>
<dbReference type="Proteomes" id="UP000646548">
    <property type="component" value="Unassembled WGS sequence"/>
</dbReference>
<organism evidence="1 2">
    <name type="scientific">Oryzias melastigma</name>
    <name type="common">Marine medaka</name>
    <dbReference type="NCBI Taxonomy" id="30732"/>
    <lineage>
        <taxon>Eukaryota</taxon>
        <taxon>Metazoa</taxon>
        <taxon>Chordata</taxon>
        <taxon>Craniata</taxon>
        <taxon>Vertebrata</taxon>
        <taxon>Euteleostomi</taxon>
        <taxon>Actinopterygii</taxon>
        <taxon>Neopterygii</taxon>
        <taxon>Teleostei</taxon>
        <taxon>Neoteleostei</taxon>
        <taxon>Acanthomorphata</taxon>
        <taxon>Ovalentaria</taxon>
        <taxon>Atherinomorphae</taxon>
        <taxon>Beloniformes</taxon>
        <taxon>Adrianichthyidae</taxon>
        <taxon>Oryziinae</taxon>
        <taxon>Oryzias</taxon>
    </lineage>
</organism>
<comment type="caution">
    <text evidence="1">The sequence shown here is derived from an EMBL/GenBank/DDBJ whole genome shotgun (WGS) entry which is preliminary data.</text>
</comment>
<dbReference type="AlphaFoldDB" id="A0A834FC91"/>
<accession>A0A834FC91</accession>